<dbReference type="Proteomes" id="UP000499080">
    <property type="component" value="Unassembled WGS sequence"/>
</dbReference>
<protein>
    <submittedName>
        <fullName evidence="2">Uncharacterized protein</fullName>
    </submittedName>
</protein>
<feature type="compositionally biased region" description="Basic residues" evidence="1">
    <location>
        <begin position="23"/>
        <end position="34"/>
    </location>
</feature>
<reference evidence="2 3" key="1">
    <citation type="journal article" date="2019" name="Sci. Rep.">
        <title>Orb-weaving spider Araneus ventricosus genome elucidates the spidroin gene catalogue.</title>
        <authorList>
            <person name="Kono N."/>
            <person name="Nakamura H."/>
            <person name="Ohtoshi R."/>
            <person name="Moran D.A.P."/>
            <person name="Shinohara A."/>
            <person name="Yoshida Y."/>
            <person name="Fujiwara M."/>
            <person name="Mori M."/>
            <person name="Tomita M."/>
            <person name="Arakawa K."/>
        </authorList>
    </citation>
    <scope>NUCLEOTIDE SEQUENCE [LARGE SCALE GENOMIC DNA]</scope>
</reference>
<organism evidence="2 3">
    <name type="scientific">Araneus ventricosus</name>
    <name type="common">Orbweaver spider</name>
    <name type="synonym">Epeira ventricosa</name>
    <dbReference type="NCBI Taxonomy" id="182803"/>
    <lineage>
        <taxon>Eukaryota</taxon>
        <taxon>Metazoa</taxon>
        <taxon>Ecdysozoa</taxon>
        <taxon>Arthropoda</taxon>
        <taxon>Chelicerata</taxon>
        <taxon>Arachnida</taxon>
        <taxon>Araneae</taxon>
        <taxon>Araneomorphae</taxon>
        <taxon>Entelegynae</taxon>
        <taxon>Araneoidea</taxon>
        <taxon>Araneidae</taxon>
        <taxon>Araneus</taxon>
    </lineage>
</organism>
<gene>
    <name evidence="2" type="ORF">AVEN_172188_1</name>
</gene>
<keyword evidence="3" id="KW-1185">Reference proteome</keyword>
<comment type="caution">
    <text evidence="2">The sequence shown here is derived from an EMBL/GenBank/DDBJ whole genome shotgun (WGS) entry which is preliminary data.</text>
</comment>
<feature type="region of interest" description="Disordered" evidence="1">
    <location>
        <begin position="1"/>
        <end position="54"/>
    </location>
</feature>
<dbReference type="AlphaFoldDB" id="A0A4Y2WF59"/>
<dbReference type="EMBL" id="BGPR01058970">
    <property type="protein sequence ID" value="GBO35062.1"/>
    <property type="molecule type" value="Genomic_DNA"/>
</dbReference>
<evidence type="ECO:0000256" key="1">
    <source>
        <dbReference type="SAM" id="MobiDB-lite"/>
    </source>
</evidence>
<name>A0A4Y2WF59_ARAVE</name>
<proteinExistence type="predicted"/>
<evidence type="ECO:0000313" key="2">
    <source>
        <dbReference type="EMBL" id="GBO35062.1"/>
    </source>
</evidence>
<sequence>MIFILQQCDSSTASSRGDSPFRKIPKRFFGRHRRSETPSSQKRDKSQGQIPPYRAFHPSKYFLADESSKIALKSLRKHLVGPGSLNWL</sequence>
<evidence type="ECO:0000313" key="3">
    <source>
        <dbReference type="Proteomes" id="UP000499080"/>
    </source>
</evidence>
<accession>A0A4Y2WF59</accession>
<feature type="non-terminal residue" evidence="2">
    <location>
        <position position="88"/>
    </location>
</feature>
<feature type="compositionally biased region" description="Polar residues" evidence="1">
    <location>
        <begin position="7"/>
        <end position="17"/>
    </location>
</feature>